<dbReference type="PANTHER" id="PTHR48011">
    <property type="entry name" value="CCR4-NOT TRANSCRIPTIONAL COMPLEX SUBUNIT CAF120-RELATED"/>
    <property type="match status" value="1"/>
</dbReference>
<keyword evidence="3" id="KW-1185">Reference proteome</keyword>
<dbReference type="AlphaFoldDB" id="A0AAE1VM03"/>
<feature type="domain" description="Protein kinase" evidence="1">
    <location>
        <begin position="1"/>
        <end position="140"/>
    </location>
</feature>
<organism evidence="2 3">
    <name type="scientific">Anisodus tanguticus</name>
    <dbReference type="NCBI Taxonomy" id="243964"/>
    <lineage>
        <taxon>Eukaryota</taxon>
        <taxon>Viridiplantae</taxon>
        <taxon>Streptophyta</taxon>
        <taxon>Embryophyta</taxon>
        <taxon>Tracheophyta</taxon>
        <taxon>Spermatophyta</taxon>
        <taxon>Magnoliopsida</taxon>
        <taxon>eudicotyledons</taxon>
        <taxon>Gunneridae</taxon>
        <taxon>Pentapetalae</taxon>
        <taxon>asterids</taxon>
        <taxon>lamiids</taxon>
        <taxon>Solanales</taxon>
        <taxon>Solanaceae</taxon>
        <taxon>Solanoideae</taxon>
        <taxon>Hyoscyameae</taxon>
        <taxon>Anisodus</taxon>
    </lineage>
</organism>
<dbReference type="Pfam" id="PF00069">
    <property type="entry name" value="Pkinase"/>
    <property type="match status" value="1"/>
</dbReference>
<proteinExistence type="predicted"/>
<sequence>MPRAAHLRNYNSGEGLAEFEVKKHTKNVLLVLSLILGKGIIHYDIKPDNILLVTADVAKIADFGLAMTLEQQGLRGTNRYMAPESVLNADKKVRYGASHFPAVCHTIIDGMVLLAVNWFDVVQLLYAQNALMSSVGLSSM</sequence>
<dbReference type="InterPro" id="IPR008271">
    <property type="entry name" value="Ser/Thr_kinase_AS"/>
</dbReference>
<dbReference type="GO" id="GO:0007165">
    <property type="term" value="P:signal transduction"/>
    <property type="evidence" value="ECO:0007669"/>
    <property type="project" value="TreeGrafter"/>
</dbReference>
<evidence type="ECO:0000259" key="1">
    <source>
        <dbReference type="PROSITE" id="PS50011"/>
    </source>
</evidence>
<protein>
    <recommendedName>
        <fullName evidence="1">Protein kinase domain-containing protein</fullName>
    </recommendedName>
</protein>
<dbReference type="InterPro" id="IPR000719">
    <property type="entry name" value="Prot_kinase_dom"/>
</dbReference>
<dbReference type="PROSITE" id="PS00108">
    <property type="entry name" value="PROTEIN_KINASE_ST"/>
    <property type="match status" value="1"/>
</dbReference>
<dbReference type="InterPro" id="IPR011009">
    <property type="entry name" value="Kinase-like_dom_sf"/>
</dbReference>
<dbReference type="InterPro" id="IPR052751">
    <property type="entry name" value="Plant_MAPKKK"/>
</dbReference>
<dbReference type="Proteomes" id="UP001291623">
    <property type="component" value="Unassembled WGS sequence"/>
</dbReference>
<dbReference type="Gene3D" id="1.10.510.10">
    <property type="entry name" value="Transferase(Phosphotransferase) domain 1"/>
    <property type="match status" value="1"/>
</dbReference>
<dbReference type="PROSITE" id="PS50011">
    <property type="entry name" value="PROTEIN_KINASE_DOM"/>
    <property type="match status" value="1"/>
</dbReference>
<dbReference type="GO" id="GO:0004672">
    <property type="term" value="F:protein kinase activity"/>
    <property type="evidence" value="ECO:0007669"/>
    <property type="project" value="InterPro"/>
</dbReference>
<evidence type="ECO:0000313" key="3">
    <source>
        <dbReference type="Proteomes" id="UP001291623"/>
    </source>
</evidence>
<gene>
    <name evidence="2" type="ORF">RND71_005925</name>
</gene>
<comment type="caution">
    <text evidence="2">The sequence shown here is derived from an EMBL/GenBank/DDBJ whole genome shotgun (WGS) entry which is preliminary data.</text>
</comment>
<name>A0AAE1VM03_9SOLA</name>
<dbReference type="GO" id="GO:0005524">
    <property type="term" value="F:ATP binding"/>
    <property type="evidence" value="ECO:0007669"/>
    <property type="project" value="InterPro"/>
</dbReference>
<dbReference type="SUPFAM" id="SSF56112">
    <property type="entry name" value="Protein kinase-like (PK-like)"/>
    <property type="match status" value="1"/>
</dbReference>
<reference evidence="2" key="1">
    <citation type="submission" date="2023-12" db="EMBL/GenBank/DDBJ databases">
        <title>Genome assembly of Anisodus tanguticus.</title>
        <authorList>
            <person name="Wang Y.-J."/>
        </authorList>
    </citation>
    <scope>NUCLEOTIDE SEQUENCE</scope>
    <source>
        <strain evidence="2">KB-2021</strain>
        <tissue evidence="2">Leaf</tissue>
    </source>
</reference>
<evidence type="ECO:0000313" key="2">
    <source>
        <dbReference type="EMBL" id="KAK4375248.1"/>
    </source>
</evidence>
<dbReference type="PANTHER" id="PTHR48011:SF64">
    <property type="entry name" value="MITOGEN-ACTIVATED PROTEIN KINASE KINASE KINASE 3-LIKE"/>
    <property type="match status" value="1"/>
</dbReference>
<accession>A0AAE1VM03</accession>
<dbReference type="EMBL" id="JAVYJV010000003">
    <property type="protein sequence ID" value="KAK4375248.1"/>
    <property type="molecule type" value="Genomic_DNA"/>
</dbReference>